<reference evidence="3" key="1">
    <citation type="submission" date="2019-09" db="EMBL/GenBank/DDBJ databases">
        <title>Characterisation of the sponge microbiome using genome-centric metagenomics.</title>
        <authorList>
            <person name="Engelberts J.P."/>
            <person name="Robbins S.J."/>
            <person name="De Goeij J.M."/>
            <person name="Aranda M."/>
            <person name="Bell S.C."/>
            <person name="Webster N.S."/>
        </authorList>
    </citation>
    <scope>NUCLEOTIDE SEQUENCE</scope>
    <source>
        <strain evidence="3">SB0664_bin_27</strain>
    </source>
</reference>
<dbReference type="PANTHER" id="PTHR21240:SF19">
    <property type="entry name" value="CATALYTIC_ HYDROLASE"/>
    <property type="match status" value="1"/>
</dbReference>
<evidence type="ECO:0000259" key="2">
    <source>
        <dbReference type="Pfam" id="PF04909"/>
    </source>
</evidence>
<dbReference type="PANTHER" id="PTHR21240">
    <property type="entry name" value="2-AMINO-3-CARBOXYLMUCONATE-6-SEMIALDEHYDE DECARBOXYLASE"/>
    <property type="match status" value="1"/>
</dbReference>
<dbReference type="InterPro" id="IPR032465">
    <property type="entry name" value="ACMSD"/>
</dbReference>
<dbReference type="AlphaFoldDB" id="A0A6B0YYS5"/>
<proteinExistence type="predicted"/>
<dbReference type="GO" id="GO:0016831">
    <property type="term" value="F:carboxy-lyase activity"/>
    <property type="evidence" value="ECO:0007669"/>
    <property type="project" value="InterPro"/>
</dbReference>
<dbReference type="Pfam" id="PF04909">
    <property type="entry name" value="Amidohydro_2"/>
    <property type="match status" value="1"/>
</dbReference>
<dbReference type="InterPro" id="IPR032466">
    <property type="entry name" value="Metal_Hydrolase"/>
</dbReference>
<dbReference type="EMBL" id="VXRG01000164">
    <property type="protein sequence ID" value="MXY95611.1"/>
    <property type="molecule type" value="Genomic_DNA"/>
</dbReference>
<feature type="domain" description="Amidohydrolase-related" evidence="2">
    <location>
        <begin position="53"/>
        <end position="248"/>
    </location>
</feature>
<organism evidence="3">
    <name type="scientific">Caldilineaceae bacterium SB0664_bin_27</name>
    <dbReference type="NCBI Taxonomy" id="2605260"/>
    <lineage>
        <taxon>Bacteria</taxon>
        <taxon>Bacillati</taxon>
        <taxon>Chloroflexota</taxon>
        <taxon>Caldilineae</taxon>
        <taxon>Caldilineales</taxon>
        <taxon>Caldilineaceae</taxon>
    </lineage>
</organism>
<comment type="caution">
    <text evidence="3">The sequence shown here is derived from an EMBL/GenBank/DDBJ whole genome shotgun (WGS) entry which is preliminary data.</text>
</comment>
<keyword evidence="3" id="KW-0378">Hydrolase</keyword>
<dbReference type="SUPFAM" id="SSF51556">
    <property type="entry name" value="Metallo-dependent hydrolases"/>
    <property type="match status" value="1"/>
</dbReference>
<keyword evidence="1" id="KW-0456">Lyase</keyword>
<evidence type="ECO:0000313" key="3">
    <source>
        <dbReference type="EMBL" id="MXY95611.1"/>
    </source>
</evidence>
<evidence type="ECO:0000256" key="1">
    <source>
        <dbReference type="ARBA" id="ARBA00023239"/>
    </source>
</evidence>
<name>A0A6B0YYS5_9CHLR</name>
<accession>A0A6B0YYS5</accession>
<gene>
    <name evidence="3" type="ORF">F4Y42_19410</name>
</gene>
<dbReference type="GO" id="GO:0016787">
    <property type="term" value="F:hydrolase activity"/>
    <property type="evidence" value="ECO:0007669"/>
    <property type="project" value="UniProtKB-KW"/>
</dbReference>
<dbReference type="Gene3D" id="3.20.20.140">
    <property type="entry name" value="Metal-dependent hydrolases"/>
    <property type="match status" value="1"/>
</dbReference>
<dbReference type="InterPro" id="IPR006680">
    <property type="entry name" value="Amidohydro-rel"/>
</dbReference>
<sequence>MSQFVADFESYWTDEFDGKAYGTAGLLANADEADIDVSVVFQGGVPDDPRPGNAEMMEAVAGEPRILPGCLVNPTMGRDGLEDLENCVRRGARTVKLMAAGHRYRLDSAAVDPVMDLARSLGITATIHSGSYMSGCAPEYIAHIARNHPEVTIIMDHMGYREWVRSAVQAAQENANIYLGTTLIAAAEPFTISEIVLNGELGADRIVFGSNAPGGIATHGVNGIRMAGFSERDEALVLGENMRAIYDL</sequence>
<protein>
    <submittedName>
        <fullName evidence="3">Amidohydrolase family protein</fullName>
    </submittedName>
</protein>